<reference evidence="5" key="1">
    <citation type="submission" date="2017-02" db="EMBL/GenBank/DDBJ databases">
        <title>Tessaracoccus aquaemaris sp. nov., isolated from the intestine of a Korean rockfish, Sebastes schlegelii, in a marine aquaculture pond.</title>
        <authorList>
            <person name="Tak E.J."/>
            <person name="Bae J.-W."/>
        </authorList>
    </citation>
    <scope>NUCLEOTIDE SEQUENCE [LARGE SCALE GENOMIC DNA]</scope>
    <source>
        <strain evidence="5">NSG39</strain>
    </source>
</reference>
<dbReference type="KEGG" id="tes:BW730_10540"/>
<dbReference type="PROSITE" id="PS51371">
    <property type="entry name" value="CBS"/>
    <property type="match status" value="2"/>
</dbReference>
<dbReference type="CDD" id="cd04623">
    <property type="entry name" value="CBS_pair_bac_euk"/>
    <property type="match status" value="1"/>
</dbReference>
<evidence type="ECO:0000313" key="5">
    <source>
        <dbReference type="Proteomes" id="UP000188145"/>
    </source>
</evidence>
<name>A0A1Q2CP42_9ACTN</name>
<feature type="domain" description="CBS" evidence="3">
    <location>
        <begin position="76"/>
        <end position="131"/>
    </location>
</feature>
<protein>
    <submittedName>
        <fullName evidence="4">Histidine kinase</fullName>
    </submittedName>
</protein>
<feature type="domain" description="CBS" evidence="3">
    <location>
        <begin position="7"/>
        <end position="67"/>
    </location>
</feature>
<gene>
    <name evidence="4" type="ORF">BW730_10540</name>
</gene>
<evidence type="ECO:0000313" key="4">
    <source>
        <dbReference type="EMBL" id="AQP47864.1"/>
    </source>
</evidence>
<dbReference type="STRING" id="1332264.BW730_10540"/>
<dbReference type="InterPro" id="IPR046342">
    <property type="entry name" value="CBS_dom_sf"/>
</dbReference>
<dbReference type="InterPro" id="IPR051257">
    <property type="entry name" value="Diverse_CBS-Domain"/>
</dbReference>
<dbReference type="AlphaFoldDB" id="A0A1Q2CP42"/>
<evidence type="ECO:0000256" key="1">
    <source>
        <dbReference type="ARBA" id="ARBA00023122"/>
    </source>
</evidence>
<evidence type="ECO:0000259" key="3">
    <source>
        <dbReference type="PROSITE" id="PS51371"/>
    </source>
</evidence>
<dbReference type="Proteomes" id="UP000188145">
    <property type="component" value="Chromosome"/>
</dbReference>
<dbReference type="InterPro" id="IPR000644">
    <property type="entry name" value="CBS_dom"/>
</dbReference>
<keyword evidence="1 2" id="KW-0129">CBS domain</keyword>
<dbReference type="EMBL" id="CP019606">
    <property type="protein sequence ID" value="AQP47864.1"/>
    <property type="molecule type" value="Genomic_DNA"/>
</dbReference>
<dbReference type="GO" id="GO:0016301">
    <property type="term" value="F:kinase activity"/>
    <property type="evidence" value="ECO:0007669"/>
    <property type="project" value="UniProtKB-KW"/>
</dbReference>
<evidence type="ECO:0000256" key="2">
    <source>
        <dbReference type="PROSITE-ProRule" id="PRU00703"/>
    </source>
</evidence>
<dbReference type="InterPro" id="IPR044725">
    <property type="entry name" value="CBSX3_CBS_dom"/>
</dbReference>
<keyword evidence="5" id="KW-1185">Reference proteome</keyword>
<keyword evidence="4" id="KW-0418">Kinase</keyword>
<sequence>MRITDVINHKGSAVVTARPDDDVAHLVGLLTDNNIGAVVVAGAHGDVAGIVGERDVVRALARFGAEVLGMPISAIMTPEVHTCGMDDDLADIAATMTELRIRHIPVLVDGHLAAIVSIGDLVKNRIDQLQSEQEHLVNYLHG</sequence>
<dbReference type="OrthoDB" id="9807125at2"/>
<dbReference type="RefSeq" id="WP_077686192.1">
    <property type="nucleotide sequence ID" value="NZ_CP019606.1"/>
</dbReference>
<dbReference type="SUPFAM" id="SSF54631">
    <property type="entry name" value="CBS-domain pair"/>
    <property type="match status" value="1"/>
</dbReference>
<dbReference type="Gene3D" id="3.10.580.10">
    <property type="entry name" value="CBS-domain"/>
    <property type="match status" value="1"/>
</dbReference>
<organism evidence="4 5">
    <name type="scientific">Tessaracoccus aquimaris</name>
    <dbReference type="NCBI Taxonomy" id="1332264"/>
    <lineage>
        <taxon>Bacteria</taxon>
        <taxon>Bacillati</taxon>
        <taxon>Actinomycetota</taxon>
        <taxon>Actinomycetes</taxon>
        <taxon>Propionibacteriales</taxon>
        <taxon>Propionibacteriaceae</taxon>
        <taxon>Tessaracoccus</taxon>
    </lineage>
</organism>
<dbReference type="Pfam" id="PF00571">
    <property type="entry name" value="CBS"/>
    <property type="match status" value="2"/>
</dbReference>
<dbReference type="SMART" id="SM00116">
    <property type="entry name" value="CBS"/>
    <property type="match status" value="2"/>
</dbReference>
<keyword evidence="4" id="KW-0808">Transferase</keyword>
<dbReference type="PANTHER" id="PTHR43080">
    <property type="entry name" value="CBS DOMAIN-CONTAINING PROTEIN CBSX3, MITOCHONDRIAL"/>
    <property type="match status" value="1"/>
</dbReference>
<dbReference type="PANTHER" id="PTHR43080:SF2">
    <property type="entry name" value="CBS DOMAIN-CONTAINING PROTEIN"/>
    <property type="match status" value="1"/>
</dbReference>
<proteinExistence type="predicted"/>
<accession>A0A1Q2CP42</accession>